<reference evidence="2 3" key="1">
    <citation type="journal article" date="2016" name="Genome Biol. Evol.">
        <title>Gene Family Evolution Reflects Adaptation to Soil Environmental Stressors in the Genome of the Collembolan Orchesella cincta.</title>
        <authorList>
            <person name="Faddeeva-Vakhrusheva A."/>
            <person name="Derks M.F."/>
            <person name="Anvar S.Y."/>
            <person name="Agamennone V."/>
            <person name="Suring W."/>
            <person name="Smit S."/>
            <person name="van Straalen N.M."/>
            <person name="Roelofs D."/>
        </authorList>
    </citation>
    <scope>NUCLEOTIDE SEQUENCE [LARGE SCALE GENOMIC DNA]</scope>
    <source>
        <tissue evidence="2">Mixed pool</tissue>
    </source>
</reference>
<protein>
    <recommendedName>
        <fullName evidence="1">Dipeptidase</fullName>
        <ecNumber evidence="1">3.4.13.19</ecNumber>
    </recommendedName>
</protein>
<dbReference type="PANTHER" id="PTHR10443:SF12">
    <property type="entry name" value="DIPEPTIDASE"/>
    <property type="match status" value="1"/>
</dbReference>
<dbReference type="InterPro" id="IPR008257">
    <property type="entry name" value="Pept_M19"/>
</dbReference>
<keyword evidence="3" id="KW-1185">Reference proteome</keyword>
<keyword evidence="1" id="KW-0325">Glycoprotein</keyword>
<dbReference type="PROSITE" id="PS51365">
    <property type="entry name" value="RENAL_DIPEPTIDASE_2"/>
    <property type="match status" value="1"/>
</dbReference>
<keyword evidence="1" id="KW-0449">Lipoprotein</keyword>
<comment type="subunit">
    <text evidence="1">Homodimer; disulfide-linked.</text>
</comment>
<keyword evidence="1" id="KW-0479">Metal-binding</keyword>
<comment type="caution">
    <text evidence="2">The sequence shown here is derived from an EMBL/GenBank/DDBJ whole genome shotgun (WGS) entry which is preliminary data.</text>
</comment>
<keyword evidence="1" id="KW-0482">Metalloprotease</keyword>
<keyword evidence="1" id="KW-0336">GPI-anchor</keyword>
<dbReference type="CDD" id="cd01301">
    <property type="entry name" value="rDP_like"/>
    <property type="match status" value="1"/>
</dbReference>
<dbReference type="OrthoDB" id="445695at2759"/>
<dbReference type="GO" id="GO:0006508">
    <property type="term" value="P:proteolysis"/>
    <property type="evidence" value="ECO:0007669"/>
    <property type="project" value="UniProtKB-KW"/>
</dbReference>
<dbReference type="InterPro" id="IPR000180">
    <property type="entry name" value="Dipep_AS"/>
</dbReference>
<dbReference type="EMBL" id="LJIJ01000078">
    <property type="protein sequence ID" value="ODN03310.1"/>
    <property type="molecule type" value="Genomic_DNA"/>
</dbReference>
<keyword evidence="1" id="KW-0645">Protease</keyword>
<dbReference type="PANTHER" id="PTHR10443">
    <property type="entry name" value="MICROSOMAL DIPEPTIDASE"/>
    <property type="match status" value="1"/>
</dbReference>
<dbReference type="OMA" id="TWGNVQR"/>
<gene>
    <name evidence="2" type="ORF">Ocin01_03369</name>
</gene>
<dbReference type="GO" id="GO:0098552">
    <property type="term" value="C:side of membrane"/>
    <property type="evidence" value="ECO:0007669"/>
    <property type="project" value="UniProtKB-KW"/>
</dbReference>
<comment type="similarity">
    <text evidence="1">Belongs to the metallo-dependent hydrolases superfamily. Peptidase M19 family.</text>
</comment>
<keyword evidence="1" id="KW-1015">Disulfide bond</keyword>
<keyword evidence="1" id="KW-0862">Zinc</keyword>
<dbReference type="AlphaFoldDB" id="A0A1D2NDH2"/>
<dbReference type="PROSITE" id="PS00869">
    <property type="entry name" value="RENAL_DIPEPTIDASE_1"/>
    <property type="match status" value="1"/>
</dbReference>
<dbReference type="GO" id="GO:0046872">
    <property type="term" value="F:metal ion binding"/>
    <property type="evidence" value="ECO:0007669"/>
    <property type="project" value="UniProtKB-UniRule"/>
</dbReference>
<evidence type="ECO:0000313" key="2">
    <source>
        <dbReference type="EMBL" id="ODN03310.1"/>
    </source>
</evidence>
<keyword evidence="1" id="KW-0378">Hydrolase</keyword>
<dbReference type="InterPro" id="IPR032466">
    <property type="entry name" value="Metal_Hydrolase"/>
</dbReference>
<dbReference type="SUPFAM" id="SSF51556">
    <property type="entry name" value="Metallo-dependent hydrolases"/>
    <property type="match status" value="1"/>
</dbReference>
<evidence type="ECO:0000313" key="3">
    <source>
        <dbReference type="Proteomes" id="UP000094527"/>
    </source>
</evidence>
<proteinExistence type="inferred from homology"/>
<dbReference type="STRING" id="48709.A0A1D2NDH2"/>
<evidence type="ECO:0000256" key="1">
    <source>
        <dbReference type="RuleBase" id="RU341113"/>
    </source>
</evidence>
<dbReference type="GO" id="GO:0070573">
    <property type="term" value="F:metallodipeptidase activity"/>
    <property type="evidence" value="ECO:0007669"/>
    <property type="project" value="InterPro"/>
</dbReference>
<sequence>MDDSLTPTERARVILYDAPLIDGKNDVAFKIRKLANNDLRKFNFSTNMSLVQLWKYQKTPLQTDLFRLKAGGVRAQIFAASAGCDSQYKDAVAITLEQIDVIKRLISNYSSSMMLVNNTEDIATAVEDKKIASIISIEGGHSIQSSLGILRQYYELGVRMMTLANGCNTPWIDYSKVDHADKTMRDLPYNQGLTKFGQDVVAEMNRLGMIIDISHTSTESMKDVLKLSEAPIVFSHSAARNICDSEHNLNDDILELVREKNAVIMITFNSRSITCNAANATLHHVIGNIFYYCAEHIEYIKTKASVDNIGIGSNFDGMDKDKPVKGLEDVSKFPMLFAALVESGWDYGDLEKLAGKNFFRVFTEVEKVLFFISLSQPVILIFMLTKPQSALCTLIHAHK</sequence>
<organism evidence="2 3">
    <name type="scientific">Orchesella cincta</name>
    <name type="common">Springtail</name>
    <name type="synonym">Podura cincta</name>
    <dbReference type="NCBI Taxonomy" id="48709"/>
    <lineage>
        <taxon>Eukaryota</taxon>
        <taxon>Metazoa</taxon>
        <taxon>Ecdysozoa</taxon>
        <taxon>Arthropoda</taxon>
        <taxon>Hexapoda</taxon>
        <taxon>Collembola</taxon>
        <taxon>Entomobryomorpha</taxon>
        <taxon>Entomobryoidea</taxon>
        <taxon>Orchesellidae</taxon>
        <taxon>Orchesellinae</taxon>
        <taxon>Orchesella</taxon>
    </lineage>
</organism>
<dbReference type="Gene3D" id="3.20.20.140">
    <property type="entry name" value="Metal-dependent hydrolases"/>
    <property type="match status" value="1"/>
</dbReference>
<name>A0A1D2NDH2_ORCCI</name>
<dbReference type="Proteomes" id="UP000094527">
    <property type="component" value="Unassembled WGS sequence"/>
</dbReference>
<comment type="cofactor">
    <cofactor evidence="1">
        <name>Zn(2+)</name>
        <dbReference type="ChEBI" id="CHEBI:29105"/>
    </cofactor>
</comment>
<dbReference type="EC" id="3.4.13.19" evidence="1"/>
<accession>A0A1D2NDH2</accession>
<comment type="catalytic activity">
    <reaction evidence="1">
        <text>an L-aminoacyl-L-amino acid + H2O = 2 an L-alpha-amino acid</text>
        <dbReference type="Rhea" id="RHEA:48940"/>
        <dbReference type="ChEBI" id="CHEBI:15377"/>
        <dbReference type="ChEBI" id="CHEBI:59869"/>
        <dbReference type="ChEBI" id="CHEBI:77460"/>
        <dbReference type="EC" id="3.4.13.19"/>
    </reaction>
</comment>
<dbReference type="Pfam" id="PF01244">
    <property type="entry name" value="Peptidase_M19"/>
    <property type="match status" value="1"/>
</dbReference>
<comment type="subcellular location">
    <subcellularLocation>
        <location evidence="1">Membrane</location>
        <topology evidence="1">Lipid-anchor</topology>
        <topology evidence="1">GPI-anchor</topology>
    </subcellularLocation>
</comment>
<keyword evidence="1" id="KW-0472">Membrane</keyword>
<keyword evidence="1" id="KW-0224">Dipeptidase</keyword>